<reference evidence="1 2" key="1">
    <citation type="journal article" date="2013" name="Curr. Biol.">
        <title>The Genome of the Foraminiferan Reticulomyxa filosa.</title>
        <authorList>
            <person name="Glockner G."/>
            <person name="Hulsmann N."/>
            <person name="Schleicher M."/>
            <person name="Noegel A.A."/>
            <person name="Eichinger L."/>
            <person name="Gallinger C."/>
            <person name="Pawlowski J."/>
            <person name="Sierra R."/>
            <person name="Euteneuer U."/>
            <person name="Pillet L."/>
            <person name="Moustafa A."/>
            <person name="Platzer M."/>
            <person name="Groth M."/>
            <person name="Szafranski K."/>
            <person name="Schliwa M."/>
        </authorList>
    </citation>
    <scope>NUCLEOTIDE SEQUENCE [LARGE SCALE GENOMIC DNA]</scope>
</reference>
<dbReference type="EMBL" id="ASPP01043264">
    <property type="protein sequence ID" value="ETN99677.1"/>
    <property type="molecule type" value="Genomic_DNA"/>
</dbReference>
<dbReference type="AlphaFoldDB" id="X6LCB8"/>
<sequence length="95" mass="11252">MSLLKKKKLFERMSEHILIYFRFCKVLMLNNFVSAFVGKKNSFYLVKIIETNAKYSNIMHSKKACYLINKQAYNFKYGGGWTEQISQSINNITFF</sequence>
<gene>
    <name evidence="1" type="ORF">RFI_37792</name>
</gene>
<dbReference type="Proteomes" id="UP000023152">
    <property type="component" value="Unassembled WGS sequence"/>
</dbReference>
<comment type="caution">
    <text evidence="1">The sequence shown here is derived from an EMBL/GenBank/DDBJ whole genome shotgun (WGS) entry which is preliminary data.</text>
</comment>
<proteinExistence type="predicted"/>
<evidence type="ECO:0000313" key="2">
    <source>
        <dbReference type="Proteomes" id="UP000023152"/>
    </source>
</evidence>
<organism evidence="1 2">
    <name type="scientific">Reticulomyxa filosa</name>
    <dbReference type="NCBI Taxonomy" id="46433"/>
    <lineage>
        <taxon>Eukaryota</taxon>
        <taxon>Sar</taxon>
        <taxon>Rhizaria</taxon>
        <taxon>Retaria</taxon>
        <taxon>Foraminifera</taxon>
        <taxon>Monothalamids</taxon>
        <taxon>Reticulomyxidae</taxon>
        <taxon>Reticulomyxa</taxon>
    </lineage>
</organism>
<keyword evidence="2" id="KW-1185">Reference proteome</keyword>
<accession>X6LCB8</accession>
<evidence type="ECO:0000313" key="1">
    <source>
        <dbReference type="EMBL" id="ETN99677.1"/>
    </source>
</evidence>
<protein>
    <submittedName>
        <fullName evidence="1">Uncharacterized protein</fullName>
    </submittedName>
</protein>
<name>X6LCB8_RETFI</name>